<name>A0A430J6T0_9BACL</name>
<dbReference type="OrthoDB" id="2545931at2"/>
<feature type="chain" id="PRO_5038602525" evidence="2">
    <location>
        <begin position="29"/>
        <end position="570"/>
    </location>
</feature>
<organism evidence="3 4">
    <name type="scientific">Paenibacillus whitsoniae</name>
    <dbReference type="NCBI Taxonomy" id="2496558"/>
    <lineage>
        <taxon>Bacteria</taxon>
        <taxon>Bacillati</taxon>
        <taxon>Bacillota</taxon>
        <taxon>Bacilli</taxon>
        <taxon>Bacillales</taxon>
        <taxon>Paenibacillaceae</taxon>
        <taxon>Paenibacillus</taxon>
    </lineage>
</organism>
<dbReference type="Gene3D" id="2.60.40.1240">
    <property type="match status" value="1"/>
</dbReference>
<dbReference type="EMBL" id="RXHU01000086">
    <property type="protein sequence ID" value="RTE04861.1"/>
    <property type="molecule type" value="Genomic_DNA"/>
</dbReference>
<keyword evidence="4" id="KW-1185">Reference proteome</keyword>
<evidence type="ECO:0000256" key="1">
    <source>
        <dbReference type="ARBA" id="ARBA00022729"/>
    </source>
</evidence>
<keyword evidence="1 2" id="KW-0732">Signal</keyword>
<dbReference type="Proteomes" id="UP000276128">
    <property type="component" value="Unassembled WGS sequence"/>
</dbReference>
<accession>A0A430J6T0</accession>
<protein>
    <submittedName>
        <fullName evidence="3">Uncharacterized protein</fullName>
    </submittedName>
</protein>
<proteinExistence type="predicted"/>
<evidence type="ECO:0000256" key="2">
    <source>
        <dbReference type="SAM" id="SignalP"/>
    </source>
</evidence>
<dbReference type="RefSeq" id="WP_126144149.1">
    <property type="nucleotide sequence ID" value="NZ_RXHU01000086.1"/>
</dbReference>
<comment type="caution">
    <text evidence="3">The sequence shown here is derived from an EMBL/GenBank/DDBJ whole genome shotgun (WGS) entry which is preliminary data.</text>
</comment>
<reference evidence="3 4" key="1">
    <citation type="submission" date="2018-12" db="EMBL/GenBank/DDBJ databases">
        <title>Bacillus ochoae sp. nov., Paenibacillus whitsoniae sp. nov., Paenibacillus spiritus sp. nov. Isolated from the Mars Exploration Rover during spacecraft assembly.</title>
        <authorList>
            <person name="Seuylemezian A."/>
            <person name="Vaishampayan P."/>
        </authorList>
    </citation>
    <scope>NUCLEOTIDE SEQUENCE [LARGE SCALE GENOMIC DNA]</scope>
    <source>
        <strain evidence="3 4">MER 54</strain>
    </source>
</reference>
<dbReference type="InterPro" id="IPR029050">
    <property type="entry name" value="Immunoprotect_excell_Ig-like"/>
</dbReference>
<gene>
    <name evidence="3" type="ORF">EJQ19_25975</name>
</gene>
<sequence>MKKRPWKSLLTTLVVGTMIVQGGTAVWAADAASTATTASSVNYGLTSDIRAAVKSVSATPTATGSQLAVTVRLYNGGAQVNRVPEHELRVQTTNGLTYTLKPSAANKASLQPKEIGELVYVSTVDTKEIGAISQVSFVNVDLYTYPKVETTLLALATPSVWYGGTGSTALQGIDNLAWGDAFAIPGVNSGLTYKPTEATIQNTATGRVALVTLLVSNPGAGRETVPTFRVDGLSADKSFEGKRTETAPVTLEAGGQAYVHYAIQLENGADLTNLVVASTDTYVAKDSGQAAVIATGKLAFPWPAAQGGAVATTYTIGQPIPFDSLSKVVDKTTQVSLMELHLHENPGEGYQTAVAKFKLTNTSTSPVTTPTFQTQLTNAHGVTYTGSRQANVTATMNPGLSYVVSYSFIVPQSEEGKNFSLKLLDAQSAAPYTTTIAALQTSLQDEEKDGVISLYPFDLKFNDVTVGTQTTAQLMYTYKFRLDLDIKQQENVVVDNNFSKLRFEIVDNAGRVVGSKDATFTGVNKLISGQQVLDASNISSEQFSYPFTVNVYETIDTPEGTAKRLVKVIK</sequence>
<evidence type="ECO:0000313" key="4">
    <source>
        <dbReference type="Proteomes" id="UP000276128"/>
    </source>
</evidence>
<evidence type="ECO:0000313" key="3">
    <source>
        <dbReference type="EMBL" id="RTE04861.1"/>
    </source>
</evidence>
<feature type="signal peptide" evidence="2">
    <location>
        <begin position="1"/>
        <end position="28"/>
    </location>
</feature>
<dbReference type="AlphaFoldDB" id="A0A430J6T0"/>